<dbReference type="PROSITE" id="PS50181">
    <property type="entry name" value="FBOX"/>
    <property type="match status" value="1"/>
</dbReference>
<protein>
    <submittedName>
        <fullName evidence="4">F-box protein At3g07870</fullName>
    </submittedName>
</protein>
<name>A0ABM4VQ00_COFAR</name>
<dbReference type="PANTHER" id="PTHR31672:SF13">
    <property type="entry name" value="F-BOX PROTEIN CPR30-LIKE"/>
    <property type="match status" value="1"/>
</dbReference>
<dbReference type="PANTHER" id="PTHR31672">
    <property type="entry name" value="BNACNNG10540D PROTEIN"/>
    <property type="match status" value="1"/>
</dbReference>
<dbReference type="GeneID" id="113709756"/>
<proteinExistence type="predicted"/>
<dbReference type="CDD" id="cd22157">
    <property type="entry name" value="F-box_AtFBW1-like"/>
    <property type="match status" value="1"/>
</dbReference>
<dbReference type="SUPFAM" id="SSF81383">
    <property type="entry name" value="F-box domain"/>
    <property type="match status" value="1"/>
</dbReference>
<dbReference type="InterPro" id="IPR050796">
    <property type="entry name" value="SCF_F-box_component"/>
</dbReference>
<feature type="domain" description="F-box" evidence="2">
    <location>
        <begin position="28"/>
        <end position="73"/>
    </location>
</feature>
<dbReference type="InterPro" id="IPR036047">
    <property type="entry name" value="F-box-like_dom_sf"/>
</dbReference>
<keyword evidence="3" id="KW-1185">Reference proteome</keyword>
<reference evidence="4" key="1">
    <citation type="submission" date="2025-08" db="UniProtKB">
        <authorList>
            <consortium name="RefSeq"/>
        </authorList>
    </citation>
    <scope>IDENTIFICATION</scope>
    <source>
        <tissue evidence="4">Leaves</tissue>
    </source>
</reference>
<dbReference type="Gene3D" id="1.20.1280.50">
    <property type="match status" value="1"/>
</dbReference>
<organism evidence="3 4">
    <name type="scientific">Coffea arabica</name>
    <name type="common">Arabian coffee</name>
    <dbReference type="NCBI Taxonomy" id="13443"/>
    <lineage>
        <taxon>Eukaryota</taxon>
        <taxon>Viridiplantae</taxon>
        <taxon>Streptophyta</taxon>
        <taxon>Embryophyta</taxon>
        <taxon>Tracheophyta</taxon>
        <taxon>Spermatophyta</taxon>
        <taxon>Magnoliopsida</taxon>
        <taxon>eudicotyledons</taxon>
        <taxon>Gunneridae</taxon>
        <taxon>Pentapetalae</taxon>
        <taxon>asterids</taxon>
        <taxon>lamiids</taxon>
        <taxon>Gentianales</taxon>
        <taxon>Rubiaceae</taxon>
        <taxon>Ixoroideae</taxon>
        <taxon>Gardenieae complex</taxon>
        <taxon>Bertiereae - Coffeeae clade</taxon>
        <taxon>Coffeeae</taxon>
        <taxon>Coffea</taxon>
    </lineage>
</organism>
<evidence type="ECO:0000259" key="2">
    <source>
        <dbReference type="PROSITE" id="PS50181"/>
    </source>
</evidence>
<dbReference type="InterPro" id="IPR001810">
    <property type="entry name" value="F-box_dom"/>
</dbReference>
<evidence type="ECO:0000313" key="4">
    <source>
        <dbReference type="RefSeq" id="XP_071921609.1"/>
    </source>
</evidence>
<feature type="region of interest" description="Disordered" evidence="1">
    <location>
        <begin position="1"/>
        <end position="25"/>
    </location>
</feature>
<dbReference type="InterPro" id="IPR017451">
    <property type="entry name" value="F-box-assoc_interact_dom"/>
</dbReference>
<dbReference type="InterPro" id="IPR006527">
    <property type="entry name" value="F-box-assoc_dom_typ1"/>
</dbReference>
<sequence length="501" mass="57283">MMKRKRNSKAVGSQHVERDADEETETKSTSILDLPDFIFKDVVLRLPLKAIIMCKCVCKPWRRIISDPQFAKMHFASAQPCPLVRTLGNSRVSRMLYLIEPSEINVSYNSDNYSPDGVNLKLETKLKIPLRNAEMVPQNPSGAKLSLCSKGGSKKRCMNVRTIKVRTKEQKFQIVNSCNGILCLSDPSYNNPLAICNPVTGEYLNLPAIDEVDNSLNDIVSCGFGFSEKTNEYKVIRLFDQGRPELISCPITGKEVFGKRVAEVHTVGSGSWRRIGHAPSYGCELRFTTCLKGSLHWIRKDDRKLDFIYSFDLSQEQFKAIQPPPLEHRMKDWDNLRNLSLGVLNNSLCLCVGPVFDDIDIWVMQKHGEPKSWTKFISINLSVYDRWPVGVYHPINFLESKGLLMFQCPKSAFMYYEPQFDQWKYFRIQDIKMKFEAVAHTPSLILLKDVVTGDNAEILNVNSRCHEFKLLGETKDLFLVEEIRDLEIDTDASSYSYSDEE</sequence>
<evidence type="ECO:0000256" key="1">
    <source>
        <dbReference type="SAM" id="MobiDB-lite"/>
    </source>
</evidence>
<gene>
    <name evidence="4" type="primary">LOC113709756</name>
</gene>
<dbReference type="RefSeq" id="XP_071921609.1">
    <property type="nucleotide sequence ID" value="XM_072065508.1"/>
</dbReference>
<dbReference type="Pfam" id="PF00646">
    <property type="entry name" value="F-box"/>
    <property type="match status" value="1"/>
</dbReference>
<dbReference type="Pfam" id="PF07734">
    <property type="entry name" value="FBA_1"/>
    <property type="match status" value="1"/>
</dbReference>
<dbReference type="NCBIfam" id="TIGR01640">
    <property type="entry name" value="F_box_assoc_1"/>
    <property type="match status" value="1"/>
</dbReference>
<dbReference type="Proteomes" id="UP001652660">
    <property type="component" value="Chromosome 9e"/>
</dbReference>
<accession>A0ABM4VQ00</accession>
<evidence type="ECO:0000313" key="3">
    <source>
        <dbReference type="Proteomes" id="UP001652660"/>
    </source>
</evidence>